<gene>
    <name evidence="1" type="ORF">GCM10023205_68270</name>
</gene>
<accession>A0ABP9I539</accession>
<proteinExistence type="predicted"/>
<dbReference type="NCBIfam" id="TIGR01409">
    <property type="entry name" value="TAT_signal_seq"/>
    <property type="match status" value="1"/>
</dbReference>
<dbReference type="InterPro" id="IPR019546">
    <property type="entry name" value="TAT_signal_bac_arc"/>
</dbReference>
<reference evidence="2" key="1">
    <citation type="journal article" date="2019" name="Int. J. Syst. Evol. Microbiol.">
        <title>The Global Catalogue of Microorganisms (GCM) 10K type strain sequencing project: providing services to taxonomists for standard genome sequencing and annotation.</title>
        <authorList>
            <consortium name="The Broad Institute Genomics Platform"/>
            <consortium name="The Broad Institute Genome Sequencing Center for Infectious Disease"/>
            <person name="Wu L."/>
            <person name="Ma J."/>
        </authorList>
    </citation>
    <scope>NUCLEOTIDE SEQUENCE [LARGE SCALE GENOMIC DNA]</scope>
    <source>
        <strain evidence="2">JCM 17986</strain>
    </source>
</reference>
<organism evidence="1 2">
    <name type="scientific">Yinghuangia aomiensis</name>
    <dbReference type="NCBI Taxonomy" id="676205"/>
    <lineage>
        <taxon>Bacteria</taxon>
        <taxon>Bacillati</taxon>
        <taxon>Actinomycetota</taxon>
        <taxon>Actinomycetes</taxon>
        <taxon>Kitasatosporales</taxon>
        <taxon>Streptomycetaceae</taxon>
        <taxon>Yinghuangia</taxon>
    </lineage>
</organism>
<evidence type="ECO:0000313" key="2">
    <source>
        <dbReference type="Proteomes" id="UP001500466"/>
    </source>
</evidence>
<keyword evidence="2" id="KW-1185">Reference proteome</keyword>
<sequence length="72" mass="7487">MAAAVLGKHVREREARLPSGGLDRRRFLAGLGAAGLAAFTLAACSDDSNSPSGKRVPVRACPYAQARPRLGP</sequence>
<evidence type="ECO:0000313" key="1">
    <source>
        <dbReference type="EMBL" id="GAA4987764.1"/>
    </source>
</evidence>
<dbReference type="EMBL" id="BAABHS010000034">
    <property type="protein sequence ID" value="GAA4987764.1"/>
    <property type="molecule type" value="Genomic_DNA"/>
</dbReference>
<comment type="caution">
    <text evidence="1">The sequence shown here is derived from an EMBL/GenBank/DDBJ whole genome shotgun (WGS) entry which is preliminary data.</text>
</comment>
<name>A0ABP9I539_9ACTN</name>
<dbReference type="Proteomes" id="UP001500466">
    <property type="component" value="Unassembled WGS sequence"/>
</dbReference>
<evidence type="ECO:0008006" key="3">
    <source>
        <dbReference type="Google" id="ProtNLM"/>
    </source>
</evidence>
<protein>
    <recommendedName>
        <fullName evidence="3">Twin-arginine translocation signal domain-containing protein</fullName>
    </recommendedName>
</protein>